<dbReference type="EMBL" id="APAU02000008">
    <property type="protein sequence ID" value="EUB63210.1"/>
    <property type="molecule type" value="Genomic_DNA"/>
</dbReference>
<proteinExistence type="predicted"/>
<reference evidence="1 2" key="1">
    <citation type="journal article" date="2013" name="Nat. Genet.">
        <title>The genome of the hydatid tapeworm Echinococcus granulosus.</title>
        <authorList>
            <person name="Zheng H."/>
            <person name="Zhang W."/>
            <person name="Zhang L."/>
            <person name="Zhang Z."/>
            <person name="Li J."/>
            <person name="Lu G."/>
            <person name="Zhu Y."/>
            <person name="Wang Y."/>
            <person name="Huang Y."/>
            <person name="Liu J."/>
            <person name="Kang H."/>
            <person name="Chen J."/>
            <person name="Wang L."/>
            <person name="Chen A."/>
            <person name="Yu S."/>
            <person name="Gao Z."/>
            <person name="Jin L."/>
            <person name="Gu W."/>
            <person name="Wang Z."/>
            <person name="Zhao L."/>
            <person name="Shi B."/>
            <person name="Wen H."/>
            <person name="Lin R."/>
            <person name="Jones M.K."/>
            <person name="Brejova B."/>
            <person name="Vinar T."/>
            <person name="Zhao G."/>
            <person name="McManus D.P."/>
            <person name="Chen Z."/>
            <person name="Zhou Y."/>
            <person name="Wang S."/>
        </authorList>
    </citation>
    <scope>NUCLEOTIDE SEQUENCE [LARGE SCALE GENOMIC DNA]</scope>
</reference>
<dbReference type="AlphaFoldDB" id="W6UNJ6"/>
<evidence type="ECO:0000313" key="2">
    <source>
        <dbReference type="Proteomes" id="UP000019149"/>
    </source>
</evidence>
<gene>
    <name evidence="1" type="ORF">EGR_02014</name>
</gene>
<dbReference type="GeneID" id="36337729"/>
<organism evidence="1 2">
    <name type="scientific">Echinococcus granulosus</name>
    <name type="common">Hydatid tapeworm</name>
    <dbReference type="NCBI Taxonomy" id="6210"/>
    <lineage>
        <taxon>Eukaryota</taxon>
        <taxon>Metazoa</taxon>
        <taxon>Spiralia</taxon>
        <taxon>Lophotrochozoa</taxon>
        <taxon>Platyhelminthes</taxon>
        <taxon>Cestoda</taxon>
        <taxon>Eucestoda</taxon>
        <taxon>Cyclophyllidea</taxon>
        <taxon>Taeniidae</taxon>
        <taxon>Echinococcus</taxon>
        <taxon>Echinococcus granulosus group</taxon>
    </lineage>
</organism>
<name>W6UNJ6_ECHGR</name>
<evidence type="ECO:0000313" key="1">
    <source>
        <dbReference type="EMBL" id="EUB63210.1"/>
    </source>
</evidence>
<dbReference type="KEGG" id="egl:EGR_02014"/>
<protein>
    <submittedName>
        <fullName evidence="1">Uncharacterized protein</fullName>
    </submittedName>
</protein>
<accession>W6UNJ6</accession>
<dbReference type="RefSeq" id="XP_024354406.1">
    <property type="nucleotide sequence ID" value="XM_024491263.1"/>
</dbReference>
<keyword evidence="2" id="KW-1185">Reference proteome</keyword>
<dbReference type="Proteomes" id="UP000019149">
    <property type="component" value="Unassembled WGS sequence"/>
</dbReference>
<dbReference type="CTD" id="36337729"/>
<comment type="caution">
    <text evidence="1">The sequence shown here is derived from an EMBL/GenBank/DDBJ whole genome shotgun (WGS) entry which is preliminary data.</text>
</comment>
<sequence length="253" mass="28932">MQIPHLITIYFEYKNYENDLIVSLISSFVTTWPQKTDLYAIKSKYFAFFNCSEASNCQGICESKLRQKIPLKGKKGFYNCYQGMQTLAALSKRVKSNDCGLFKRENVGLTKGVVEKVKYRYSSLKKYHIAQPYTKDSGLEEEAYYIVFSCEDSTIAKGRKNESKTSAKITHFRLNLIIKLPASTSNEFVELINSSTDDVKMHPTAFKDGEIERRFVAVCTNLAVKAKKGQKMDTSYPSSILITYFSFCLLELF</sequence>